<proteinExistence type="inferred from homology"/>
<evidence type="ECO:0000313" key="7">
    <source>
        <dbReference type="Proteomes" id="UP000663845"/>
    </source>
</evidence>
<sequence>MLPSQYSTMSPPVSVDSMETLCDFLDDLYTSNYLAINNNELEESTIHRIYTDLTTVENLTNDEYVSLLHLVNEDIPTAEMIVSENIFTSIRSDDSQSSVRSNTPISSDNDDKEQFNPKEWLVRDASSRQIRQPKLYEFLHRLLDNSRYNSYASWLNKDEGLFKIHKPAHAANLWKQVKRRRTNGSMDYDTFAHRLDGLYQRRNPSSSPPIEKRLNNTAISIDEQVNDLSPNLQSKKKKVRWADIEENVLHLHKKAVGFVVGQTEQDWQQMSDDYDPTKKLNQYKYI</sequence>
<evidence type="ECO:0000313" key="6">
    <source>
        <dbReference type="EMBL" id="CAF0810469.1"/>
    </source>
</evidence>
<dbReference type="Proteomes" id="UP000663845">
    <property type="component" value="Unassembled WGS sequence"/>
</dbReference>
<evidence type="ECO:0000256" key="2">
    <source>
        <dbReference type="ARBA" id="ARBA00023125"/>
    </source>
</evidence>
<dbReference type="PANTHER" id="PTHR11849">
    <property type="entry name" value="ETS"/>
    <property type="match status" value="1"/>
</dbReference>
<evidence type="ECO:0000256" key="1">
    <source>
        <dbReference type="ARBA" id="ARBA00005562"/>
    </source>
</evidence>
<feature type="region of interest" description="Disordered" evidence="4">
    <location>
        <begin position="93"/>
        <end position="113"/>
    </location>
</feature>
<comment type="similarity">
    <text evidence="1 3">Belongs to the ETS family.</text>
</comment>
<feature type="compositionally biased region" description="Polar residues" evidence="4">
    <location>
        <begin position="93"/>
        <end position="107"/>
    </location>
</feature>
<evidence type="ECO:0000259" key="5">
    <source>
        <dbReference type="PROSITE" id="PS50061"/>
    </source>
</evidence>
<keyword evidence="3" id="KW-0539">Nucleus</keyword>
<evidence type="ECO:0000256" key="3">
    <source>
        <dbReference type="RuleBase" id="RU004019"/>
    </source>
</evidence>
<comment type="caution">
    <text evidence="6">The sequence shown here is derived from an EMBL/GenBank/DDBJ whole genome shotgun (WGS) entry which is preliminary data.</text>
</comment>
<dbReference type="GO" id="GO:0043565">
    <property type="term" value="F:sequence-specific DNA binding"/>
    <property type="evidence" value="ECO:0007669"/>
    <property type="project" value="InterPro"/>
</dbReference>
<feature type="domain" description="ETS" evidence="5">
    <location>
        <begin position="133"/>
        <end position="201"/>
    </location>
</feature>
<organism evidence="6 7">
    <name type="scientific">Adineta steineri</name>
    <dbReference type="NCBI Taxonomy" id="433720"/>
    <lineage>
        <taxon>Eukaryota</taxon>
        <taxon>Metazoa</taxon>
        <taxon>Spiralia</taxon>
        <taxon>Gnathifera</taxon>
        <taxon>Rotifera</taxon>
        <taxon>Eurotatoria</taxon>
        <taxon>Bdelloidea</taxon>
        <taxon>Adinetida</taxon>
        <taxon>Adinetidae</taxon>
        <taxon>Adineta</taxon>
    </lineage>
</organism>
<gene>
    <name evidence="6" type="ORF">JYZ213_LOCUS5748</name>
</gene>
<dbReference type="GO" id="GO:0000981">
    <property type="term" value="F:DNA-binding transcription factor activity, RNA polymerase II-specific"/>
    <property type="evidence" value="ECO:0007669"/>
    <property type="project" value="TreeGrafter"/>
</dbReference>
<dbReference type="AlphaFoldDB" id="A0A813TK05"/>
<name>A0A813TK05_9BILA</name>
<comment type="subcellular location">
    <subcellularLocation>
        <location evidence="3">Nucleus</location>
    </subcellularLocation>
</comment>
<dbReference type="GO" id="GO:0005634">
    <property type="term" value="C:nucleus"/>
    <property type="evidence" value="ECO:0007669"/>
    <property type="project" value="UniProtKB-SubCell"/>
</dbReference>
<dbReference type="InterPro" id="IPR000418">
    <property type="entry name" value="Ets_dom"/>
</dbReference>
<dbReference type="SUPFAM" id="SSF46785">
    <property type="entry name" value="Winged helix' DNA-binding domain"/>
    <property type="match status" value="1"/>
</dbReference>
<dbReference type="InterPro" id="IPR036390">
    <property type="entry name" value="WH_DNA-bd_sf"/>
</dbReference>
<protein>
    <recommendedName>
        <fullName evidence="5">ETS domain-containing protein</fullName>
    </recommendedName>
</protein>
<keyword evidence="2 3" id="KW-0238">DNA-binding</keyword>
<dbReference type="PROSITE" id="PS50061">
    <property type="entry name" value="ETS_DOMAIN_3"/>
    <property type="match status" value="1"/>
</dbReference>
<accession>A0A813TK05</accession>
<dbReference type="InterPro" id="IPR036388">
    <property type="entry name" value="WH-like_DNA-bd_sf"/>
</dbReference>
<reference evidence="6" key="1">
    <citation type="submission" date="2021-02" db="EMBL/GenBank/DDBJ databases">
        <authorList>
            <person name="Nowell W R."/>
        </authorList>
    </citation>
    <scope>NUCLEOTIDE SEQUENCE</scope>
</reference>
<dbReference type="InterPro" id="IPR046328">
    <property type="entry name" value="ETS_fam"/>
</dbReference>
<evidence type="ECO:0000256" key="4">
    <source>
        <dbReference type="SAM" id="MobiDB-lite"/>
    </source>
</evidence>
<dbReference type="Pfam" id="PF00178">
    <property type="entry name" value="Ets"/>
    <property type="match status" value="1"/>
</dbReference>
<dbReference type="EMBL" id="CAJNOG010000035">
    <property type="protein sequence ID" value="CAF0810469.1"/>
    <property type="molecule type" value="Genomic_DNA"/>
</dbReference>
<dbReference type="SMART" id="SM00413">
    <property type="entry name" value="ETS"/>
    <property type="match status" value="1"/>
</dbReference>
<dbReference type="Gene3D" id="1.10.10.10">
    <property type="entry name" value="Winged helix-like DNA-binding domain superfamily/Winged helix DNA-binding domain"/>
    <property type="match status" value="1"/>
</dbReference>
<dbReference type="GO" id="GO:0030154">
    <property type="term" value="P:cell differentiation"/>
    <property type="evidence" value="ECO:0007669"/>
    <property type="project" value="TreeGrafter"/>
</dbReference>